<evidence type="ECO:0000313" key="1">
    <source>
        <dbReference type="EMBL" id="KAI7951381.1"/>
    </source>
</evidence>
<sequence>GDVSPCEVHSSHQDSAQPGRSTRVIKHLIWISPSLKCTGMDEAFQKSHGLVPIVKKSFKDNCPNISTEQKTSYLSNNMKPNEPTNLESCDEDNGQKHQKCNQSVKPYFQPFLNQKTLELDVLLVKSIISSSLTFLYFENPYSLSVRRSMICSPEISLSIGNQQQYCL</sequence>
<keyword evidence="2" id="KW-1185">Reference proteome</keyword>
<protein>
    <submittedName>
        <fullName evidence="1">Uncharacterized protein</fullName>
    </submittedName>
</protein>
<dbReference type="Proteomes" id="UP001060170">
    <property type="component" value="Chromosome 7"/>
</dbReference>
<dbReference type="EMBL" id="CM045871">
    <property type="protein sequence ID" value="KAI7951381.1"/>
    <property type="molecule type" value="Genomic_DNA"/>
</dbReference>
<evidence type="ECO:0000313" key="2">
    <source>
        <dbReference type="Proteomes" id="UP001060170"/>
    </source>
</evidence>
<organism evidence="1 2">
    <name type="scientific">Puccinia striiformis f. sp. tritici</name>
    <dbReference type="NCBI Taxonomy" id="168172"/>
    <lineage>
        <taxon>Eukaryota</taxon>
        <taxon>Fungi</taxon>
        <taxon>Dikarya</taxon>
        <taxon>Basidiomycota</taxon>
        <taxon>Pucciniomycotina</taxon>
        <taxon>Pucciniomycetes</taxon>
        <taxon>Pucciniales</taxon>
        <taxon>Pucciniaceae</taxon>
        <taxon>Puccinia</taxon>
    </lineage>
</organism>
<gene>
    <name evidence="1" type="ORF">MJO28_007065</name>
</gene>
<reference evidence="2" key="2">
    <citation type="journal article" date="2018" name="Mol. Plant Microbe Interact.">
        <title>Genome sequence resources for the wheat stripe rust pathogen (Puccinia striiformis f. sp. tritici) and the barley stripe rust pathogen (Puccinia striiformis f. sp. hordei).</title>
        <authorList>
            <person name="Xia C."/>
            <person name="Wang M."/>
            <person name="Yin C."/>
            <person name="Cornejo O.E."/>
            <person name="Hulbert S.H."/>
            <person name="Chen X."/>
        </authorList>
    </citation>
    <scope>NUCLEOTIDE SEQUENCE [LARGE SCALE GENOMIC DNA]</scope>
    <source>
        <strain evidence="2">93-210</strain>
    </source>
</reference>
<name>A0ACC0EDH9_9BASI</name>
<reference evidence="2" key="1">
    <citation type="journal article" date="2018" name="BMC Genomics">
        <title>Genomic insights into host adaptation between the wheat stripe rust pathogen (Puccinia striiformis f. sp. tritici) and the barley stripe rust pathogen (Puccinia striiformis f. sp. hordei).</title>
        <authorList>
            <person name="Xia C."/>
            <person name="Wang M."/>
            <person name="Yin C."/>
            <person name="Cornejo O.E."/>
            <person name="Hulbert S.H."/>
            <person name="Chen X."/>
        </authorList>
    </citation>
    <scope>NUCLEOTIDE SEQUENCE [LARGE SCALE GENOMIC DNA]</scope>
    <source>
        <strain evidence="2">93-210</strain>
    </source>
</reference>
<feature type="non-terminal residue" evidence="1">
    <location>
        <position position="1"/>
    </location>
</feature>
<comment type="caution">
    <text evidence="1">The sequence shown here is derived from an EMBL/GenBank/DDBJ whole genome shotgun (WGS) entry which is preliminary data.</text>
</comment>
<accession>A0ACC0EDH9</accession>
<reference evidence="1 2" key="3">
    <citation type="journal article" date="2022" name="Microbiol. Spectr.">
        <title>Folding features and dynamics of 3D genome architecture in plant fungal pathogens.</title>
        <authorList>
            <person name="Xia C."/>
        </authorList>
    </citation>
    <scope>NUCLEOTIDE SEQUENCE [LARGE SCALE GENOMIC DNA]</scope>
    <source>
        <strain evidence="1 2">93-210</strain>
    </source>
</reference>
<proteinExistence type="predicted"/>